<name>A0A147EFL2_9MICO</name>
<dbReference type="InterPro" id="IPR021391">
    <property type="entry name" value="DUF3027"/>
</dbReference>
<keyword evidence="3" id="KW-1185">Reference proteome</keyword>
<gene>
    <name evidence="2" type="ORF">NS354_10740</name>
</gene>
<feature type="compositionally biased region" description="Acidic residues" evidence="1">
    <location>
        <begin position="119"/>
        <end position="229"/>
    </location>
</feature>
<accession>A0A147EFL2</accession>
<dbReference type="AlphaFoldDB" id="A0A147EFL2"/>
<evidence type="ECO:0000256" key="1">
    <source>
        <dbReference type="SAM" id="MobiDB-lite"/>
    </source>
</evidence>
<dbReference type="EMBL" id="LDRK01000087">
    <property type="protein sequence ID" value="KTR83233.1"/>
    <property type="molecule type" value="Genomic_DNA"/>
</dbReference>
<dbReference type="Proteomes" id="UP000070810">
    <property type="component" value="Unassembled WGS sequence"/>
</dbReference>
<evidence type="ECO:0000313" key="3">
    <source>
        <dbReference type="Proteomes" id="UP000070810"/>
    </source>
</evidence>
<evidence type="ECO:0000313" key="2">
    <source>
        <dbReference type="EMBL" id="KTR83233.1"/>
    </source>
</evidence>
<dbReference type="PATRIC" id="fig|1079994.3.peg.2452"/>
<comment type="caution">
    <text evidence="2">The sequence shown here is derived from an EMBL/GenBank/DDBJ whole genome shotgun (WGS) entry which is preliminary data.</text>
</comment>
<proteinExistence type="predicted"/>
<feature type="region of interest" description="Disordered" evidence="1">
    <location>
        <begin position="109"/>
        <end position="229"/>
    </location>
</feature>
<sequence>MISMSETELSPDAVLLAARDQARAALAEITDPAMIGADAGYEVEEPRVLTLLFECRLAGYPGWRWAATLARTSDDAPVTVLEVELLPGPDSVIAPDWVPWSERLAQYREGHAKQADSSGEADDEAADAEDDELENDFEDDLDGVDLDEDGDAFDGDSDDDDSDGDSDDDDSDGDDSDDDDSDDEDDSEDEDIDDDSDDAELFDEDTDDVDDESDDDSEDDDSEDDDSEE</sequence>
<reference evidence="2 3" key="1">
    <citation type="journal article" date="2016" name="Front. Microbiol.">
        <title>Genomic Resource of Rice Seed Associated Bacteria.</title>
        <authorList>
            <person name="Midha S."/>
            <person name="Bansal K."/>
            <person name="Sharma S."/>
            <person name="Kumar N."/>
            <person name="Patil P.P."/>
            <person name="Chaudhry V."/>
            <person name="Patil P.B."/>
        </authorList>
    </citation>
    <scope>NUCLEOTIDE SEQUENCE [LARGE SCALE GENOMIC DNA]</scope>
    <source>
        <strain evidence="2 3">NS354</strain>
    </source>
</reference>
<organism evidence="2 3">
    <name type="scientific">Leucobacter chromiiresistens</name>
    <dbReference type="NCBI Taxonomy" id="1079994"/>
    <lineage>
        <taxon>Bacteria</taxon>
        <taxon>Bacillati</taxon>
        <taxon>Actinomycetota</taxon>
        <taxon>Actinomycetes</taxon>
        <taxon>Micrococcales</taxon>
        <taxon>Microbacteriaceae</taxon>
        <taxon>Leucobacter</taxon>
    </lineage>
</organism>
<protein>
    <submittedName>
        <fullName evidence="2">DNA primase</fullName>
    </submittedName>
</protein>
<dbReference type="Pfam" id="PF11228">
    <property type="entry name" value="DUF3027"/>
    <property type="match status" value="1"/>
</dbReference>